<evidence type="ECO:0000313" key="13">
    <source>
        <dbReference type="EMBL" id="EHM42391.1"/>
    </source>
</evidence>
<keyword evidence="6" id="KW-0963">Cytoplasm</keyword>
<dbReference type="RefSeq" id="WP_006789631.1">
    <property type="nucleotide sequence ID" value="NZ_JH417573.1"/>
</dbReference>
<comment type="catalytic activity">
    <reaction evidence="12">
        <text>L-serine + acetyl-CoA = O-acetyl-L-serine + CoA</text>
        <dbReference type="Rhea" id="RHEA:24560"/>
        <dbReference type="ChEBI" id="CHEBI:33384"/>
        <dbReference type="ChEBI" id="CHEBI:57287"/>
        <dbReference type="ChEBI" id="CHEBI:57288"/>
        <dbReference type="ChEBI" id="CHEBI:58340"/>
        <dbReference type="EC" id="2.3.1.30"/>
    </reaction>
</comment>
<accession>G9YG78</accession>
<comment type="pathway">
    <text evidence="2">Amino-acid biosynthesis; L-cysteine biosynthesis; L-cysteine from L-serine: step 1/2.</text>
</comment>
<dbReference type="GO" id="GO:0006535">
    <property type="term" value="P:cysteine biosynthetic process from serine"/>
    <property type="evidence" value="ECO:0007669"/>
    <property type="project" value="InterPro"/>
</dbReference>
<evidence type="ECO:0000256" key="5">
    <source>
        <dbReference type="ARBA" id="ARBA00018522"/>
    </source>
</evidence>
<dbReference type="AlphaFoldDB" id="G9YG78"/>
<dbReference type="InterPro" id="IPR053376">
    <property type="entry name" value="Serine_acetyltransferase"/>
</dbReference>
<evidence type="ECO:0000256" key="7">
    <source>
        <dbReference type="ARBA" id="ARBA00022605"/>
    </source>
</evidence>
<dbReference type="InterPro" id="IPR005881">
    <property type="entry name" value="Ser_O-AcTrfase"/>
</dbReference>
<dbReference type="InterPro" id="IPR045304">
    <property type="entry name" value="LbH_SAT"/>
</dbReference>
<dbReference type="InterPro" id="IPR042122">
    <property type="entry name" value="Ser_AcTrfase_N_sf"/>
</dbReference>
<dbReference type="PANTHER" id="PTHR42811">
    <property type="entry name" value="SERINE ACETYLTRANSFERASE"/>
    <property type="match status" value="1"/>
</dbReference>
<dbReference type="CDD" id="cd03354">
    <property type="entry name" value="LbH_SAT"/>
    <property type="match status" value="1"/>
</dbReference>
<dbReference type="OrthoDB" id="9801456at2"/>
<dbReference type="NCBIfam" id="NF041874">
    <property type="entry name" value="EPS_EpsC"/>
    <property type="match status" value="1"/>
</dbReference>
<evidence type="ECO:0000256" key="10">
    <source>
        <dbReference type="ARBA" id="ARBA00023192"/>
    </source>
</evidence>
<keyword evidence="9" id="KW-0677">Repeat</keyword>
<dbReference type="InterPro" id="IPR011004">
    <property type="entry name" value="Trimer_LpxA-like_sf"/>
</dbReference>
<evidence type="ECO:0000256" key="9">
    <source>
        <dbReference type="ARBA" id="ARBA00022737"/>
    </source>
</evidence>
<keyword evidence="8 13" id="KW-0808">Transferase</keyword>
<reference evidence="13 14" key="1">
    <citation type="submission" date="2011-08" db="EMBL/GenBank/DDBJ databases">
        <authorList>
            <person name="Weinstock G."/>
            <person name="Sodergren E."/>
            <person name="Clifton S."/>
            <person name="Fulton L."/>
            <person name="Fulton B."/>
            <person name="Courtney L."/>
            <person name="Fronick C."/>
            <person name="Harrison M."/>
            <person name="Strong C."/>
            <person name="Farmer C."/>
            <person name="Delahaunty K."/>
            <person name="Markovic C."/>
            <person name="Hall O."/>
            <person name="Minx P."/>
            <person name="Tomlinson C."/>
            <person name="Mitreva M."/>
            <person name="Hou S."/>
            <person name="Chen J."/>
            <person name="Wollam A."/>
            <person name="Pepin K.H."/>
            <person name="Johnson M."/>
            <person name="Bhonagiri V."/>
            <person name="Zhang X."/>
            <person name="Suruliraj S."/>
            <person name="Warren W."/>
            <person name="Chinwalla A."/>
            <person name="Mardis E.R."/>
            <person name="Wilson R.K."/>
        </authorList>
    </citation>
    <scope>NUCLEOTIDE SEQUENCE [LARGE SCALE GENOMIC DNA]</scope>
    <source>
        <strain evidence="13 14">F0357</strain>
    </source>
</reference>
<protein>
    <recommendedName>
        <fullName evidence="5">Serine acetyltransferase</fullName>
        <ecNumber evidence="4">2.3.1.30</ecNumber>
    </recommendedName>
</protein>
<evidence type="ECO:0000256" key="4">
    <source>
        <dbReference type="ARBA" id="ARBA00013266"/>
    </source>
</evidence>
<dbReference type="Gene3D" id="2.160.10.10">
    <property type="entry name" value="Hexapeptide repeat proteins"/>
    <property type="match status" value="1"/>
</dbReference>
<dbReference type="NCBIfam" id="TIGR01172">
    <property type="entry name" value="cysE"/>
    <property type="match status" value="1"/>
</dbReference>
<dbReference type="HOGENOM" id="CLU_051638_10_0_9"/>
<evidence type="ECO:0000256" key="12">
    <source>
        <dbReference type="ARBA" id="ARBA00049486"/>
    </source>
</evidence>
<dbReference type="EMBL" id="AGCJ01000019">
    <property type="protein sequence ID" value="EHM42391.1"/>
    <property type="molecule type" value="Genomic_DNA"/>
</dbReference>
<dbReference type="STRING" id="861450.HMPREF0080_00642"/>
<evidence type="ECO:0000313" key="14">
    <source>
        <dbReference type="Proteomes" id="UP000005481"/>
    </source>
</evidence>
<evidence type="ECO:0000256" key="1">
    <source>
        <dbReference type="ARBA" id="ARBA00004496"/>
    </source>
</evidence>
<evidence type="ECO:0000256" key="11">
    <source>
        <dbReference type="ARBA" id="ARBA00023315"/>
    </source>
</evidence>
<evidence type="ECO:0000256" key="6">
    <source>
        <dbReference type="ARBA" id="ARBA00022490"/>
    </source>
</evidence>
<evidence type="ECO:0000256" key="2">
    <source>
        <dbReference type="ARBA" id="ARBA00004876"/>
    </source>
</evidence>
<keyword evidence="10" id="KW-0198">Cysteine biosynthesis</keyword>
<dbReference type="Proteomes" id="UP000005481">
    <property type="component" value="Unassembled WGS sequence"/>
</dbReference>
<dbReference type="SUPFAM" id="SSF51161">
    <property type="entry name" value="Trimeric LpxA-like enzymes"/>
    <property type="match status" value="1"/>
</dbReference>
<dbReference type="UniPathway" id="UPA00136">
    <property type="reaction ID" value="UER00199"/>
</dbReference>
<sequence>MFKRLCKDIQVIKDRDPAARNIAEILLCYSGLHAIWAHRLSHFFYTHKWFVTARIISSIARFFTGIEIHPGAQIGEGLFIDHGIGIVIGETTVIGCNVSLYQGVTLGGTGKEKGKRHPTLEDYVVVASGAKVLGSFTVGKGAKIGAGSVVLREVPPYSTVVGIPGHVVVQHGKRIRHKLTEQDIDLNHDHLPDPLEDEIKELRQQIAFLQKRLDAIDSYDRTHMHKISNHN</sequence>
<dbReference type="eggNOG" id="COG1045">
    <property type="taxonomic scope" value="Bacteria"/>
</dbReference>
<dbReference type="FunFam" id="2.160.10.10:FF:000007">
    <property type="entry name" value="Serine acetyltransferase"/>
    <property type="match status" value="1"/>
</dbReference>
<comment type="subcellular location">
    <subcellularLocation>
        <location evidence="1">Cytoplasm</location>
    </subcellularLocation>
</comment>
<proteinExistence type="inferred from homology"/>
<keyword evidence="7" id="KW-0028">Amino-acid biosynthesis</keyword>
<keyword evidence="14" id="KW-1185">Reference proteome</keyword>
<name>G9YG78_9FIRM</name>
<comment type="similarity">
    <text evidence="3">Belongs to the transferase hexapeptide repeat family.</text>
</comment>
<organism evidence="13 14">
    <name type="scientific">Anaeroglobus geminatus F0357</name>
    <dbReference type="NCBI Taxonomy" id="861450"/>
    <lineage>
        <taxon>Bacteria</taxon>
        <taxon>Bacillati</taxon>
        <taxon>Bacillota</taxon>
        <taxon>Negativicutes</taxon>
        <taxon>Veillonellales</taxon>
        <taxon>Veillonellaceae</taxon>
        <taxon>Anaeroglobus</taxon>
    </lineage>
</organism>
<dbReference type="Gene3D" id="1.10.3130.10">
    <property type="entry name" value="serine acetyltransferase, domain 1"/>
    <property type="match status" value="1"/>
</dbReference>
<gene>
    <name evidence="13" type="ORF">HMPREF0080_00642</name>
</gene>
<evidence type="ECO:0000256" key="3">
    <source>
        <dbReference type="ARBA" id="ARBA00007274"/>
    </source>
</evidence>
<comment type="caution">
    <text evidence="13">The sequence shown here is derived from an EMBL/GenBank/DDBJ whole genome shotgun (WGS) entry which is preliminary data.</text>
</comment>
<dbReference type="GO" id="GO:0005737">
    <property type="term" value="C:cytoplasm"/>
    <property type="evidence" value="ECO:0007669"/>
    <property type="project" value="UniProtKB-SubCell"/>
</dbReference>
<evidence type="ECO:0000256" key="8">
    <source>
        <dbReference type="ARBA" id="ARBA00022679"/>
    </source>
</evidence>
<dbReference type="GO" id="GO:0009001">
    <property type="term" value="F:serine O-acetyltransferase activity"/>
    <property type="evidence" value="ECO:0007669"/>
    <property type="project" value="UniProtKB-EC"/>
</dbReference>
<dbReference type="EC" id="2.3.1.30" evidence="4"/>
<dbReference type="PATRIC" id="fig|861450.3.peg.617"/>
<dbReference type="FunFam" id="1.10.3130.10:FF:000003">
    <property type="entry name" value="Serine acetyltransferase"/>
    <property type="match status" value="1"/>
</dbReference>
<keyword evidence="11" id="KW-0012">Acyltransferase</keyword>